<protein>
    <submittedName>
        <fullName evidence="1">Uncharacterized protein</fullName>
    </submittedName>
</protein>
<proteinExistence type="predicted"/>
<evidence type="ECO:0000313" key="1">
    <source>
        <dbReference type="EMBL" id="BFG69987.1"/>
    </source>
</evidence>
<reference evidence="1" key="1">
    <citation type="submission" date="2024-02" db="EMBL/GenBank/DDBJ databases">
        <title>Sediminibacterium planktonica sp. nov. and Sediminibacterium longus sp. nov., isolated from surface lake and river water.</title>
        <authorList>
            <person name="Watanabe K."/>
            <person name="Takemine S."/>
            <person name="Ishii Y."/>
            <person name="Ogata Y."/>
            <person name="Shindo C."/>
            <person name="Suda W."/>
        </authorList>
    </citation>
    <scope>NUCLEOTIDE SEQUENCE</scope>
    <source>
        <strain evidence="1">KACHI17</strain>
    </source>
</reference>
<dbReference type="EMBL" id="AP029612">
    <property type="protein sequence ID" value="BFG69987.1"/>
    <property type="molecule type" value="Genomic_DNA"/>
</dbReference>
<accession>A0AAT9GH76</accession>
<name>A0AAT9GH76_9BACT</name>
<dbReference type="RefSeq" id="WP_353550283.1">
    <property type="nucleotide sequence ID" value="NZ_AP029612.1"/>
</dbReference>
<dbReference type="AlphaFoldDB" id="A0AAT9GH76"/>
<sequence>MKTRYCALLVNATGQLLQQHAFDHLSDEKLSRMNSCLHQLGNLQSKSDLRKIEHELLTYCREANLYADTTTPQSLQQWYTVMSSYGESLMPVMESHLQEEAE</sequence>
<gene>
    <name evidence="1" type="ORF">KACHI17_08680</name>
</gene>
<organism evidence="1">
    <name type="scientific">Sediminibacterium sp. KACHI17</name>
    <dbReference type="NCBI Taxonomy" id="1751071"/>
    <lineage>
        <taxon>Bacteria</taxon>
        <taxon>Pseudomonadati</taxon>
        <taxon>Bacteroidota</taxon>
        <taxon>Chitinophagia</taxon>
        <taxon>Chitinophagales</taxon>
        <taxon>Chitinophagaceae</taxon>
        <taxon>Sediminibacterium</taxon>
    </lineage>
</organism>